<dbReference type="CDD" id="cd12828">
    <property type="entry name" value="TmCorA-like_1"/>
    <property type="match status" value="1"/>
</dbReference>
<dbReference type="Proteomes" id="UP001294412">
    <property type="component" value="Unassembled WGS sequence"/>
</dbReference>
<dbReference type="PANTHER" id="PTHR46494:SF1">
    <property type="entry name" value="CORA FAMILY METAL ION TRANSPORTER (EUROFUNG)"/>
    <property type="match status" value="1"/>
</dbReference>
<keyword evidence="8" id="KW-0460">Magnesium</keyword>
<evidence type="ECO:0000256" key="1">
    <source>
        <dbReference type="ARBA" id="ARBA00004651"/>
    </source>
</evidence>
<keyword evidence="11" id="KW-1185">Reference proteome</keyword>
<comment type="function">
    <text evidence="8">Mediates influx of magnesium ions.</text>
</comment>
<dbReference type="InterPro" id="IPR045861">
    <property type="entry name" value="CorA_cytoplasmic_dom"/>
</dbReference>
<comment type="subcellular location">
    <subcellularLocation>
        <location evidence="1">Cell membrane</location>
        <topology evidence="1">Multi-pass membrane protein</topology>
    </subcellularLocation>
    <subcellularLocation>
        <location evidence="8">Membrane</location>
        <topology evidence="8">Multi-pass membrane protein</topology>
    </subcellularLocation>
</comment>
<dbReference type="Gene3D" id="3.30.460.20">
    <property type="entry name" value="CorA soluble domain-like"/>
    <property type="match status" value="1"/>
</dbReference>
<dbReference type="Pfam" id="PF01544">
    <property type="entry name" value="CorA"/>
    <property type="match status" value="1"/>
</dbReference>
<evidence type="ECO:0000313" key="11">
    <source>
        <dbReference type="Proteomes" id="UP001294412"/>
    </source>
</evidence>
<dbReference type="EMBL" id="JAXLPB010000009">
    <property type="protein sequence ID" value="MDY8111060.1"/>
    <property type="molecule type" value="Genomic_DNA"/>
</dbReference>
<feature type="transmembrane region" description="Helical" evidence="8">
    <location>
        <begin position="290"/>
        <end position="311"/>
    </location>
</feature>
<keyword evidence="7 8" id="KW-0472">Membrane</keyword>
<evidence type="ECO:0000256" key="2">
    <source>
        <dbReference type="ARBA" id="ARBA00009765"/>
    </source>
</evidence>
<protein>
    <recommendedName>
        <fullName evidence="8">Magnesium transport protein CorA</fullName>
    </recommendedName>
</protein>
<keyword evidence="6 8" id="KW-1133">Transmembrane helix</keyword>
<dbReference type="PANTHER" id="PTHR46494">
    <property type="entry name" value="CORA FAMILY METAL ION TRANSPORTER (EUROFUNG)"/>
    <property type="match status" value="1"/>
</dbReference>
<reference evidence="10 11" key="1">
    <citation type="submission" date="2023-12" db="EMBL/GenBank/DDBJ databases">
        <title>Description of Novel Strain Fulvimarina sp. 2208YS6-2-32 isolated from Uroteuthis (Photololigo) edulis.</title>
        <authorList>
            <person name="Park J.-S."/>
        </authorList>
    </citation>
    <scope>NUCLEOTIDE SEQUENCE [LARGE SCALE GENOMIC DNA]</scope>
    <source>
        <strain evidence="10 11">2208YS6-2-32</strain>
    </source>
</reference>
<proteinExistence type="inferred from homology"/>
<feature type="region of interest" description="Disordered" evidence="9">
    <location>
        <begin position="1"/>
        <end position="21"/>
    </location>
</feature>
<evidence type="ECO:0000256" key="6">
    <source>
        <dbReference type="ARBA" id="ARBA00022989"/>
    </source>
</evidence>
<dbReference type="SUPFAM" id="SSF144083">
    <property type="entry name" value="Magnesium transport protein CorA, transmembrane region"/>
    <property type="match status" value="1"/>
</dbReference>
<comment type="caution">
    <text evidence="10">The sequence shown here is derived from an EMBL/GenBank/DDBJ whole genome shotgun (WGS) entry which is preliminary data.</text>
</comment>
<dbReference type="Gene3D" id="1.20.58.340">
    <property type="entry name" value="Magnesium transport protein CorA, transmembrane region"/>
    <property type="match status" value="2"/>
</dbReference>
<accession>A0ABU5I6N9</accession>
<evidence type="ECO:0000256" key="5">
    <source>
        <dbReference type="ARBA" id="ARBA00022692"/>
    </source>
</evidence>
<dbReference type="NCBIfam" id="TIGR00383">
    <property type="entry name" value="corA"/>
    <property type="match status" value="1"/>
</dbReference>
<dbReference type="InterPro" id="IPR002523">
    <property type="entry name" value="MgTranspt_CorA/ZnTranspt_ZntB"/>
</dbReference>
<feature type="transmembrane region" description="Helical" evidence="8">
    <location>
        <begin position="331"/>
        <end position="351"/>
    </location>
</feature>
<evidence type="ECO:0000256" key="4">
    <source>
        <dbReference type="ARBA" id="ARBA00022475"/>
    </source>
</evidence>
<keyword evidence="4 8" id="KW-1003">Cell membrane</keyword>
<gene>
    <name evidence="8 10" type="primary">corA</name>
    <name evidence="10" type="ORF">U0C82_18185</name>
</gene>
<evidence type="ECO:0000313" key="10">
    <source>
        <dbReference type="EMBL" id="MDY8111060.1"/>
    </source>
</evidence>
<keyword evidence="8" id="KW-0406">Ion transport</keyword>
<dbReference type="InterPro" id="IPR045863">
    <property type="entry name" value="CorA_TM1_TM2"/>
</dbReference>
<evidence type="ECO:0000256" key="7">
    <source>
        <dbReference type="ARBA" id="ARBA00023136"/>
    </source>
</evidence>
<keyword evidence="5 8" id="KW-0812">Transmembrane</keyword>
<keyword evidence="3 8" id="KW-0813">Transport</keyword>
<evidence type="ECO:0000256" key="9">
    <source>
        <dbReference type="SAM" id="MobiDB-lite"/>
    </source>
</evidence>
<sequence>MKRKKRKTETLKRSQIGAPPGQLIADPEADASTLTFFGIGGGRSERIEGTDLATALSKRADWPLVWLDLTGLSDIDLIRSIGSAFGLHDLALEDVVNTDQRPKCDAYESHVFIVMRMLDLEGGSEQLSLFFGDGFVLTFQERRGDNFEPVRNRIEKGAPRLHAGRSDYLAYALIDAVVDAYFPVVDLQTSRIDWLEDEIFQNVDAVQVPELHAIRREMLSLKRFIRPTRDALNALIRLDRHWLSDETKIYLADVQDHCDQLIDMNDTYRDTASGLVDLHMTLSAAQTNEVINLLTIISTIFIPLGFLAGLWGMNFNPDISPWNMPLTQSPVGYPVALGFMLTIAVGLLVYFKKRRWI</sequence>
<dbReference type="SUPFAM" id="SSF143865">
    <property type="entry name" value="CorA soluble domain-like"/>
    <property type="match status" value="1"/>
</dbReference>
<organism evidence="10 11">
    <name type="scientific">Fulvimarina uroteuthidis</name>
    <dbReference type="NCBI Taxonomy" id="3098149"/>
    <lineage>
        <taxon>Bacteria</taxon>
        <taxon>Pseudomonadati</taxon>
        <taxon>Pseudomonadota</taxon>
        <taxon>Alphaproteobacteria</taxon>
        <taxon>Hyphomicrobiales</taxon>
        <taxon>Aurantimonadaceae</taxon>
        <taxon>Fulvimarina</taxon>
    </lineage>
</organism>
<name>A0ABU5I6N9_9HYPH</name>
<comment type="similarity">
    <text evidence="2 8">Belongs to the CorA metal ion transporter (MIT) (TC 1.A.35) family.</text>
</comment>
<evidence type="ECO:0000256" key="3">
    <source>
        <dbReference type="ARBA" id="ARBA00022448"/>
    </source>
</evidence>
<evidence type="ECO:0000256" key="8">
    <source>
        <dbReference type="RuleBase" id="RU362010"/>
    </source>
</evidence>
<dbReference type="InterPro" id="IPR004488">
    <property type="entry name" value="Mg/Co-transport_prot_CorA"/>
</dbReference>